<comment type="caution">
    <text evidence="1">The sequence shown here is derived from an EMBL/GenBank/DDBJ whole genome shotgun (WGS) entry which is preliminary data.</text>
</comment>
<evidence type="ECO:0000313" key="2">
    <source>
        <dbReference type="Proteomes" id="UP000238157"/>
    </source>
</evidence>
<proteinExistence type="predicted"/>
<evidence type="ECO:0000313" key="1">
    <source>
        <dbReference type="EMBL" id="PRY88942.1"/>
    </source>
</evidence>
<protein>
    <submittedName>
        <fullName evidence="1">Uncharacterized protein</fullName>
    </submittedName>
</protein>
<dbReference type="AlphaFoldDB" id="A0A2T0WQG8"/>
<accession>A0A2T0WQG8</accession>
<gene>
    <name evidence="1" type="ORF">CLW00_10362</name>
</gene>
<sequence>MWRISREILELGPNKLKVWEKDEGEGARDENREF</sequence>
<keyword evidence="2" id="KW-1185">Reference proteome</keyword>
<reference evidence="1 2" key="1">
    <citation type="submission" date="2018-03" db="EMBL/GenBank/DDBJ databases">
        <title>Genomic Encyclopedia of Archaeal and Bacterial Type Strains, Phase II (KMG-II): from individual species to whole genera.</title>
        <authorList>
            <person name="Goeker M."/>
        </authorList>
    </citation>
    <scope>NUCLEOTIDE SEQUENCE [LARGE SCALE GENOMIC DNA]</scope>
    <source>
        <strain evidence="1 2">DSM 27929</strain>
    </source>
</reference>
<organism evidence="1 2">
    <name type="scientific">Mongoliibacter ruber</name>
    <dbReference type="NCBI Taxonomy" id="1750599"/>
    <lineage>
        <taxon>Bacteria</taxon>
        <taxon>Pseudomonadati</taxon>
        <taxon>Bacteroidota</taxon>
        <taxon>Cytophagia</taxon>
        <taxon>Cytophagales</taxon>
        <taxon>Cyclobacteriaceae</taxon>
        <taxon>Mongoliibacter</taxon>
    </lineage>
</organism>
<dbReference type="Proteomes" id="UP000238157">
    <property type="component" value="Unassembled WGS sequence"/>
</dbReference>
<name>A0A2T0WQG8_9BACT</name>
<dbReference type="EMBL" id="PVTR01000003">
    <property type="protein sequence ID" value="PRY88942.1"/>
    <property type="molecule type" value="Genomic_DNA"/>
</dbReference>